<dbReference type="OrthoDB" id="452682at2"/>
<evidence type="ECO:0000256" key="1">
    <source>
        <dbReference type="SAM" id="SignalP"/>
    </source>
</evidence>
<dbReference type="RefSeq" id="WP_073599730.1">
    <property type="nucleotide sequence ID" value="NZ_MRCB01000012.1"/>
</dbReference>
<accession>A0A1U7HGN8</accession>
<feature type="signal peptide" evidence="1">
    <location>
        <begin position="1"/>
        <end position="28"/>
    </location>
</feature>
<dbReference type="STRING" id="1921803.NIES593_11580"/>
<dbReference type="Proteomes" id="UP000186868">
    <property type="component" value="Unassembled WGS sequence"/>
</dbReference>
<evidence type="ECO:0000313" key="3">
    <source>
        <dbReference type="Proteomes" id="UP000186868"/>
    </source>
</evidence>
<proteinExistence type="predicted"/>
<evidence type="ECO:0000313" key="2">
    <source>
        <dbReference type="EMBL" id="OKH22762.1"/>
    </source>
</evidence>
<name>A0A1U7HGN8_9CYAN</name>
<dbReference type="EMBL" id="MRCB01000012">
    <property type="protein sequence ID" value="OKH22762.1"/>
    <property type="molecule type" value="Genomic_DNA"/>
</dbReference>
<protein>
    <recommendedName>
        <fullName evidence="4">Phytase-like domain-containing protein</fullName>
    </recommendedName>
</protein>
<gene>
    <name evidence="2" type="ORF">NIES593_11580</name>
</gene>
<comment type="caution">
    <text evidence="2">The sequence shown here is derived from an EMBL/GenBank/DDBJ whole genome shotgun (WGS) entry which is preliminary data.</text>
</comment>
<keyword evidence="3" id="KW-1185">Reference proteome</keyword>
<keyword evidence="1" id="KW-0732">Signal</keyword>
<dbReference type="AlphaFoldDB" id="A0A1U7HGN8"/>
<organism evidence="2 3">
    <name type="scientific">Hydrococcus rivularis NIES-593</name>
    <dbReference type="NCBI Taxonomy" id="1921803"/>
    <lineage>
        <taxon>Bacteria</taxon>
        <taxon>Bacillati</taxon>
        <taxon>Cyanobacteriota</taxon>
        <taxon>Cyanophyceae</taxon>
        <taxon>Pleurocapsales</taxon>
        <taxon>Hydrococcaceae</taxon>
        <taxon>Hydrococcus</taxon>
    </lineage>
</organism>
<evidence type="ECO:0008006" key="4">
    <source>
        <dbReference type="Google" id="ProtNLM"/>
    </source>
</evidence>
<sequence length="310" mass="34282">MKRRINAIALILCSLAIILLGTHSVANTQESQFLTGKFPDISGLAWLEGDKFIAVHDAKNFQSDIQPRATLIELPQSSRGIFWRFLNLNWNDSSEIAQDLESISRIPNTQYFLLAESGSLGQQFARIFLAQYQQPQLKIIAFTRFPTPVSNVEGTAVAKVGEQLIFLYAERAEGKPATEIRWASLSLQPLKIGSIEEVTFTNPIPGDSEVRLISAMEIDRESRLYVASTSDPGNKGPFSSIIWQIGAIAENENGKPQIVLCDTPKRLANVDGFKVEGLAIRELNNSKGEIFVGVDDENYGGTIRPLPISF</sequence>
<feature type="chain" id="PRO_5012685259" description="Phytase-like domain-containing protein" evidence="1">
    <location>
        <begin position="29"/>
        <end position="310"/>
    </location>
</feature>
<reference evidence="2 3" key="1">
    <citation type="submission" date="2016-11" db="EMBL/GenBank/DDBJ databases">
        <title>Draft Genome Sequences of Nine Cyanobacterial Strains from Diverse Habitats.</title>
        <authorList>
            <person name="Zhu T."/>
            <person name="Hou S."/>
            <person name="Lu X."/>
            <person name="Hess W.R."/>
        </authorList>
    </citation>
    <scope>NUCLEOTIDE SEQUENCE [LARGE SCALE GENOMIC DNA]</scope>
    <source>
        <strain evidence="2 3">NIES-593</strain>
    </source>
</reference>